<proteinExistence type="predicted"/>
<evidence type="ECO:0000256" key="1">
    <source>
        <dbReference type="PROSITE-ProRule" id="PRU00047"/>
    </source>
</evidence>
<dbReference type="OMA" id="HPGRDCQ"/>
<dbReference type="GO" id="GO:0005777">
    <property type="term" value="C:peroxisome"/>
    <property type="evidence" value="ECO:0007669"/>
    <property type="project" value="InterPro"/>
</dbReference>
<name>A0A0J8B470_BETVV</name>
<dbReference type="Pfam" id="PF01936">
    <property type="entry name" value="NYN"/>
    <property type="match status" value="1"/>
</dbReference>
<dbReference type="PROSITE" id="PS50158">
    <property type="entry name" value="ZF_CCHC"/>
    <property type="match status" value="1"/>
</dbReference>
<dbReference type="Gene3D" id="3.40.50.1010">
    <property type="entry name" value="5'-nuclease"/>
    <property type="match status" value="1"/>
</dbReference>
<feature type="compositionally biased region" description="Low complexity" evidence="2">
    <location>
        <begin position="14"/>
        <end position="28"/>
    </location>
</feature>
<keyword evidence="5" id="KW-1185">Reference proteome</keyword>
<feature type="region of interest" description="Disordered" evidence="2">
    <location>
        <begin position="1"/>
        <end position="49"/>
    </location>
</feature>
<accession>A0A0J8B470</accession>
<dbReference type="Proteomes" id="UP000035740">
    <property type="component" value="Unassembled WGS sequence"/>
</dbReference>
<dbReference type="KEGG" id="bvg:104901253"/>
<dbReference type="PANTHER" id="PTHR14379">
    <property type="entry name" value="LIMKAIN B LKAP"/>
    <property type="match status" value="1"/>
</dbReference>
<dbReference type="EMBL" id="KQ091586">
    <property type="protein sequence ID" value="KMS94648.1"/>
    <property type="molecule type" value="Genomic_DNA"/>
</dbReference>
<dbReference type="PANTHER" id="PTHR14379:SF3">
    <property type="entry name" value="MEIOSIS REGULATOR AND MRNA STABILITY FACTOR 1"/>
    <property type="match status" value="1"/>
</dbReference>
<dbReference type="AlphaFoldDB" id="A0A0J8B470"/>
<dbReference type="eggNOG" id="ENOG502SM84">
    <property type="taxonomic scope" value="Eukaryota"/>
</dbReference>
<keyword evidence="1" id="KW-0479">Metal-binding</keyword>
<dbReference type="CDD" id="cd10910">
    <property type="entry name" value="PIN_limkain_b1_N_like"/>
    <property type="match status" value="1"/>
</dbReference>
<dbReference type="InterPro" id="IPR021139">
    <property type="entry name" value="NYN"/>
</dbReference>
<keyword evidence="1" id="KW-0863">Zinc-finger</keyword>
<dbReference type="KEGG" id="bvg:104885445"/>
<dbReference type="GO" id="GO:0004540">
    <property type="term" value="F:RNA nuclease activity"/>
    <property type="evidence" value="ECO:0007669"/>
    <property type="project" value="InterPro"/>
</dbReference>
<evidence type="ECO:0000313" key="5">
    <source>
        <dbReference type="Proteomes" id="UP000035740"/>
    </source>
</evidence>
<dbReference type="GO" id="GO:0010468">
    <property type="term" value="P:regulation of gene expression"/>
    <property type="evidence" value="ECO:0007669"/>
    <property type="project" value="InterPro"/>
</dbReference>
<evidence type="ECO:0000256" key="2">
    <source>
        <dbReference type="SAM" id="MobiDB-lite"/>
    </source>
</evidence>
<evidence type="ECO:0000313" key="4">
    <source>
        <dbReference type="EMBL" id="KMS94648.1"/>
    </source>
</evidence>
<organism evidence="4 5">
    <name type="scientific">Beta vulgaris subsp. vulgaris</name>
    <name type="common">Beet</name>
    <dbReference type="NCBI Taxonomy" id="3555"/>
    <lineage>
        <taxon>Eukaryota</taxon>
        <taxon>Viridiplantae</taxon>
        <taxon>Streptophyta</taxon>
        <taxon>Embryophyta</taxon>
        <taxon>Tracheophyta</taxon>
        <taxon>Spermatophyta</taxon>
        <taxon>Magnoliopsida</taxon>
        <taxon>eudicotyledons</taxon>
        <taxon>Gunneridae</taxon>
        <taxon>Pentapetalae</taxon>
        <taxon>Caryophyllales</taxon>
        <taxon>Chenopodiaceae</taxon>
        <taxon>Betoideae</taxon>
        <taxon>Beta</taxon>
    </lineage>
</organism>
<sequence>MTGDDNESNQVTIASSSINSVSAASSSSTRADLDVNDTNQSHHPTTTTTIEQEAKQYNQRRAEPDYSKAKTSVWWDIENCAVPKGCNPQFIAQNITSALLNLDYGGPVTISAYGDTNYLPSSVQHALSSTGISLHHVPAGVKDASDKRILVDMLFWAVDNPAPANYLLISGDRDFSNALHQLRMRRYNILLAQPSEASSVLVAAAKSVWLWTSLVDGSPTLTGNDSKPPVNDNNNNDIVIDQEAYLKAKVSADLQREIRLRNRRKRKEGERHTQHGKFSNKKPRGDLQTGKSQRNAGGIPNNQKQNQQTQGGKVKRPYKCRKCTSNHPGRDCQGKKVHCFNCGILGHRAYECYSKSMNKQNQEFPANKSNFSNINLCANNGEDGGQTYYKNQVPVGEGDNHAKSPVTMAMNDANQASNGDNGVGDPTLLIKSMNKQDQDFPANKSYFSNGQASNFNLYANNGQAGGQTINMNQAPVGQGDNQEKTPVTRAMNNASQASNRDKGVGDPTMLMNQAQTTIEETSFSNRFLGRMQVLFKKFQRGTTTTSRIAMG</sequence>
<dbReference type="Gramene" id="KMS94648">
    <property type="protein sequence ID" value="KMS94648"/>
    <property type="gene ID" value="BVRB_016650"/>
</dbReference>
<dbReference type="InterPro" id="IPR001878">
    <property type="entry name" value="Znf_CCHC"/>
</dbReference>
<evidence type="ECO:0000259" key="3">
    <source>
        <dbReference type="PROSITE" id="PS50158"/>
    </source>
</evidence>
<protein>
    <recommendedName>
        <fullName evidence="3">CCHC-type domain-containing protein</fullName>
    </recommendedName>
</protein>
<feature type="domain" description="CCHC-type" evidence="3">
    <location>
        <begin position="339"/>
        <end position="352"/>
    </location>
</feature>
<reference evidence="4 5" key="1">
    <citation type="journal article" date="2014" name="Nature">
        <title>The genome of the recently domesticated crop plant sugar beet (Beta vulgaris).</title>
        <authorList>
            <person name="Dohm J.C."/>
            <person name="Minoche A.E."/>
            <person name="Holtgrawe D."/>
            <person name="Capella-Gutierrez S."/>
            <person name="Zakrzewski F."/>
            <person name="Tafer H."/>
            <person name="Rupp O."/>
            <person name="Sorensen T.R."/>
            <person name="Stracke R."/>
            <person name="Reinhardt R."/>
            <person name="Goesmann A."/>
            <person name="Kraft T."/>
            <person name="Schulz B."/>
            <person name="Stadler P.F."/>
            <person name="Schmidt T."/>
            <person name="Gabaldon T."/>
            <person name="Lehrach H."/>
            <person name="Weisshaar B."/>
            <person name="Himmelbauer H."/>
        </authorList>
    </citation>
    <scope>NUCLEOTIDE SEQUENCE [LARGE SCALE GENOMIC DNA]</scope>
    <source>
        <tissue evidence="4">Taproot</tissue>
    </source>
</reference>
<feature type="region of interest" description="Disordered" evidence="2">
    <location>
        <begin position="257"/>
        <end position="318"/>
    </location>
</feature>
<keyword evidence="1" id="KW-0862">Zinc</keyword>
<feature type="compositionally biased region" description="Low complexity" evidence="2">
    <location>
        <begin position="301"/>
        <end position="312"/>
    </location>
</feature>
<dbReference type="GO" id="GO:0008270">
    <property type="term" value="F:zinc ion binding"/>
    <property type="evidence" value="ECO:0007669"/>
    <property type="project" value="UniProtKB-KW"/>
</dbReference>
<dbReference type="OrthoDB" id="549353at2759"/>
<gene>
    <name evidence="4" type="ORF">BVRB_016650</name>
</gene>
<dbReference type="InterPro" id="IPR024768">
    <property type="entry name" value="Marf1"/>
</dbReference>
<dbReference type="GO" id="GO:0003676">
    <property type="term" value="F:nucleic acid binding"/>
    <property type="evidence" value="ECO:0007669"/>
    <property type="project" value="InterPro"/>
</dbReference>